<feature type="region of interest" description="Disordered" evidence="1">
    <location>
        <begin position="1"/>
        <end position="32"/>
    </location>
</feature>
<sequence>MMATDSTPQMTDSQAQAQTQTMNNTVPTTDNWTQFRTEGSTRLNRIGTIFKTAFVETKTELQSGTEVMKPLAQELSSTVVDNLKDTGTKINDAWTDKPGSPDLPTTLRSLLLSFAGTVKARLFPWLKSEAATIDATLTKNYGDRYGAAKHKVKVAKAWYAQATAPVEVPMEPSVTVEVVATEAESSQSVAH</sequence>
<protein>
    <submittedName>
        <fullName evidence="2">Uncharacterized protein</fullName>
    </submittedName>
</protein>
<name>A0A2W1K1L4_9CYAN</name>
<accession>A0A2W1K1L4</accession>
<evidence type="ECO:0000313" key="2">
    <source>
        <dbReference type="EMBL" id="PZD75334.1"/>
    </source>
</evidence>
<feature type="compositionally biased region" description="Polar residues" evidence="1">
    <location>
        <begin position="1"/>
        <end position="13"/>
    </location>
</feature>
<evidence type="ECO:0000256" key="1">
    <source>
        <dbReference type="SAM" id="MobiDB-lite"/>
    </source>
</evidence>
<organism evidence="2 3">
    <name type="scientific">Acaryochloris thomasi RCC1774</name>
    <dbReference type="NCBI Taxonomy" id="1764569"/>
    <lineage>
        <taxon>Bacteria</taxon>
        <taxon>Bacillati</taxon>
        <taxon>Cyanobacteriota</taxon>
        <taxon>Cyanophyceae</taxon>
        <taxon>Acaryochloridales</taxon>
        <taxon>Acaryochloridaceae</taxon>
        <taxon>Acaryochloris</taxon>
        <taxon>Acaryochloris thomasi</taxon>
    </lineage>
</organism>
<dbReference type="AlphaFoldDB" id="A0A2W1K1L4"/>
<dbReference type="Proteomes" id="UP000248857">
    <property type="component" value="Unassembled WGS sequence"/>
</dbReference>
<feature type="compositionally biased region" description="Polar residues" evidence="1">
    <location>
        <begin position="22"/>
        <end position="32"/>
    </location>
</feature>
<proteinExistence type="predicted"/>
<keyword evidence="3" id="KW-1185">Reference proteome</keyword>
<gene>
    <name evidence="2" type="ORF">C1752_00041</name>
</gene>
<comment type="caution">
    <text evidence="2">The sequence shown here is derived from an EMBL/GenBank/DDBJ whole genome shotgun (WGS) entry which is preliminary data.</text>
</comment>
<reference evidence="2 3" key="1">
    <citation type="journal article" date="2018" name="Sci. Rep.">
        <title>A novel species of the marine cyanobacterium Acaryochloris with a unique pigment content and lifestyle.</title>
        <authorList>
            <person name="Partensky F."/>
            <person name="Six C."/>
            <person name="Ratin M."/>
            <person name="Garczarek L."/>
            <person name="Vaulot D."/>
            <person name="Probert I."/>
            <person name="Calteau A."/>
            <person name="Gourvil P."/>
            <person name="Marie D."/>
            <person name="Grebert T."/>
            <person name="Bouchier C."/>
            <person name="Le Panse S."/>
            <person name="Gachenot M."/>
            <person name="Rodriguez F."/>
            <person name="Garrido J.L."/>
        </authorList>
    </citation>
    <scope>NUCLEOTIDE SEQUENCE [LARGE SCALE GENOMIC DNA]</scope>
    <source>
        <strain evidence="2 3">RCC1774</strain>
    </source>
</reference>
<dbReference type="EMBL" id="PQWO01000001">
    <property type="protein sequence ID" value="PZD75334.1"/>
    <property type="molecule type" value="Genomic_DNA"/>
</dbReference>
<evidence type="ECO:0000313" key="3">
    <source>
        <dbReference type="Proteomes" id="UP000248857"/>
    </source>
</evidence>